<dbReference type="GO" id="GO:0015341">
    <property type="term" value="F:zinc efflux antiporter activity"/>
    <property type="evidence" value="ECO:0007669"/>
    <property type="project" value="TreeGrafter"/>
</dbReference>
<dbReference type="NCBIfam" id="TIGR01297">
    <property type="entry name" value="CDF"/>
    <property type="match status" value="1"/>
</dbReference>
<dbReference type="InterPro" id="IPR027470">
    <property type="entry name" value="Cation_efflux_CTD"/>
</dbReference>
<dbReference type="Pfam" id="PF16916">
    <property type="entry name" value="ZT_dimer"/>
    <property type="match status" value="1"/>
</dbReference>
<evidence type="ECO:0000256" key="1">
    <source>
        <dbReference type="ARBA" id="ARBA00004141"/>
    </source>
</evidence>
<evidence type="ECO:0000256" key="4">
    <source>
        <dbReference type="ARBA" id="ARBA00022692"/>
    </source>
</evidence>
<sequence>MDEKAKVALLSIGSNTFLALGKLAAGLYMGSVSVISEAVHSSLDLVAAVIAFFAVKTAAKPADDRHNYGHGKFENLSSIIEAILILVAGAMIINSAIPKLQGGGQIESLGLGAGVMGVSVLVNLLVSRKLLKTARKMESPALAADGWHLMTDVYTSLGVFAGLGAIYLTGLTILDPIIAIAVALMIFKAAFNLIRESVRSILDVNLPKTEENLIKGILQSYAEEYVEFHDLRTRKAGSDRYVDLHLVVPKYQDINAVHNLCDRIEDDLRAQLPGAQILIHTEPCGGHCEEIGSIK</sequence>
<dbReference type="AlphaFoldDB" id="A0A4Y7R867"/>
<comment type="similarity">
    <text evidence="2">Belongs to the cation diffusion facilitator (CDF) transporter (TC 2.A.4) family.</text>
</comment>
<evidence type="ECO:0000313" key="10">
    <source>
        <dbReference type="EMBL" id="TEB04820.1"/>
    </source>
</evidence>
<organism evidence="10 11">
    <name type="scientific">Pelotomaculum schinkii</name>
    <dbReference type="NCBI Taxonomy" id="78350"/>
    <lineage>
        <taxon>Bacteria</taxon>
        <taxon>Bacillati</taxon>
        <taxon>Bacillota</taxon>
        <taxon>Clostridia</taxon>
        <taxon>Eubacteriales</taxon>
        <taxon>Desulfotomaculaceae</taxon>
        <taxon>Pelotomaculum</taxon>
    </lineage>
</organism>
<keyword evidence="3" id="KW-0813">Transport</keyword>
<keyword evidence="11" id="KW-1185">Reference proteome</keyword>
<feature type="transmembrane region" description="Helical" evidence="7">
    <location>
        <begin position="76"/>
        <end position="97"/>
    </location>
</feature>
<gene>
    <name evidence="10" type="primary">fieF_2</name>
    <name evidence="10" type="ORF">Psch_03582</name>
</gene>
<evidence type="ECO:0000259" key="9">
    <source>
        <dbReference type="Pfam" id="PF16916"/>
    </source>
</evidence>
<feature type="domain" description="Cation efflux protein transmembrane" evidence="8">
    <location>
        <begin position="9"/>
        <end position="202"/>
    </location>
</feature>
<evidence type="ECO:0000256" key="6">
    <source>
        <dbReference type="ARBA" id="ARBA00023136"/>
    </source>
</evidence>
<feature type="transmembrane region" description="Helical" evidence="7">
    <location>
        <begin position="109"/>
        <end position="126"/>
    </location>
</feature>
<feature type="domain" description="Cation efflux protein cytoplasmic" evidence="9">
    <location>
        <begin position="207"/>
        <end position="284"/>
    </location>
</feature>
<dbReference type="GO" id="GO:0006882">
    <property type="term" value="P:intracellular zinc ion homeostasis"/>
    <property type="evidence" value="ECO:0007669"/>
    <property type="project" value="TreeGrafter"/>
</dbReference>
<dbReference type="GO" id="GO:0015086">
    <property type="term" value="F:cadmium ion transmembrane transporter activity"/>
    <property type="evidence" value="ECO:0007669"/>
    <property type="project" value="TreeGrafter"/>
</dbReference>
<reference evidence="10 11" key="1">
    <citation type="journal article" date="2018" name="Environ. Microbiol.">
        <title>Novel energy conservation strategies and behaviour of Pelotomaculum schinkii driving syntrophic propionate catabolism.</title>
        <authorList>
            <person name="Hidalgo-Ahumada C.A.P."/>
            <person name="Nobu M.K."/>
            <person name="Narihiro T."/>
            <person name="Tamaki H."/>
            <person name="Liu W.T."/>
            <person name="Kamagata Y."/>
            <person name="Stams A.J.M."/>
            <person name="Imachi H."/>
            <person name="Sousa D.Z."/>
        </authorList>
    </citation>
    <scope>NUCLEOTIDE SEQUENCE [LARGE SCALE GENOMIC DNA]</scope>
    <source>
        <strain evidence="10 11">HH</strain>
    </source>
</reference>
<proteinExistence type="inferred from homology"/>
<evidence type="ECO:0000256" key="5">
    <source>
        <dbReference type="ARBA" id="ARBA00022989"/>
    </source>
</evidence>
<dbReference type="Pfam" id="PF01545">
    <property type="entry name" value="Cation_efflux"/>
    <property type="match status" value="1"/>
</dbReference>
<comment type="subcellular location">
    <subcellularLocation>
        <location evidence="1">Membrane</location>
        <topology evidence="1">Multi-pass membrane protein</topology>
    </subcellularLocation>
</comment>
<dbReference type="GO" id="GO:0015093">
    <property type="term" value="F:ferrous iron transmembrane transporter activity"/>
    <property type="evidence" value="ECO:0007669"/>
    <property type="project" value="TreeGrafter"/>
</dbReference>
<dbReference type="SUPFAM" id="SSF161111">
    <property type="entry name" value="Cation efflux protein transmembrane domain-like"/>
    <property type="match status" value="1"/>
</dbReference>
<dbReference type="InterPro" id="IPR002524">
    <property type="entry name" value="Cation_efflux"/>
</dbReference>
<dbReference type="PANTHER" id="PTHR43840:SF15">
    <property type="entry name" value="MITOCHONDRIAL METAL TRANSPORTER 1-RELATED"/>
    <property type="match status" value="1"/>
</dbReference>
<dbReference type="Proteomes" id="UP000298324">
    <property type="component" value="Unassembled WGS sequence"/>
</dbReference>
<evidence type="ECO:0000256" key="3">
    <source>
        <dbReference type="ARBA" id="ARBA00022448"/>
    </source>
</evidence>
<dbReference type="SUPFAM" id="SSF160240">
    <property type="entry name" value="Cation efflux protein cytoplasmic domain-like"/>
    <property type="match status" value="1"/>
</dbReference>
<keyword evidence="4 7" id="KW-0812">Transmembrane</keyword>
<name>A0A4Y7R867_9FIRM</name>
<dbReference type="InterPro" id="IPR027469">
    <property type="entry name" value="Cation_efflux_TMD_sf"/>
</dbReference>
<protein>
    <submittedName>
        <fullName evidence="10">Ferrous-iron efflux pump FieF</fullName>
    </submittedName>
</protein>
<comment type="caution">
    <text evidence="10">The sequence shown here is derived from an EMBL/GenBank/DDBJ whole genome shotgun (WGS) entry which is preliminary data.</text>
</comment>
<evidence type="ECO:0000256" key="7">
    <source>
        <dbReference type="SAM" id="Phobius"/>
    </source>
</evidence>
<dbReference type="InterPro" id="IPR036837">
    <property type="entry name" value="Cation_efflux_CTD_sf"/>
</dbReference>
<dbReference type="InterPro" id="IPR050291">
    <property type="entry name" value="CDF_Transporter"/>
</dbReference>
<dbReference type="GO" id="GO:0005886">
    <property type="term" value="C:plasma membrane"/>
    <property type="evidence" value="ECO:0007669"/>
    <property type="project" value="TreeGrafter"/>
</dbReference>
<feature type="transmembrane region" description="Helical" evidence="7">
    <location>
        <begin position="7"/>
        <end position="28"/>
    </location>
</feature>
<dbReference type="Gene3D" id="3.30.70.1350">
    <property type="entry name" value="Cation efflux protein, cytoplasmic domain"/>
    <property type="match status" value="1"/>
</dbReference>
<feature type="transmembrane region" description="Helical" evidence="7">
    <location>
        <begin position="34"/>
        <end position="55"/>
    </location>
</feature>
<evidence type="ECO:0000256" key="2">
    <source>
        <dbReference type="ARBA" id="ARBA00008114"/>
    </source>
</evidence>
<evidence type="ECO:0000313" key="11">
    <source>
        <dbReference type="Proteomes" id="UP000298324"/>
    </source>
</evidence>
<accession>A0A4Y7R867</accession>
<dbReference type="FunFam" id="1.20.1510.10:FF:000006">
    <property type="entry name" value="Divalent cation efflux transporter"/>
    <property type="match status" value="1"/>
</dbReference>
<keyword evidence="6 7" id="KW-0472">Membrane</keyword>
<dbReference type="Gene3D" id="1.20.1510.10">
    <property type="entry name" value="Cation efflux protein transmembrane domain"/>
    <property type="match status" value="1"/>
</dbReference>
<dbReference type="RefSeq" id="WP_190259136.1">
    <property type="nucleotide sequence ID" value="NZ_QFGA01000003.1"/>
</dbReference>
<dbReference type="PANTHER" id="PTHR43840">
    <property type="entry name" value="MITOCHONDRIAL METAL TRANSPORTER 1-RELATED"/>
    <property type="match status" value="1"/>
</dbReference>
<keyword evidence="5 7" id="KW-1133">Transmembrane helix</keyword>
<dbReference type="EMBL" id="QFGA01000003">
    <property type="protein sequence ID" value="TEB04820.1"/>
    <property type="molecule type" value="Genomic_DNA"/>
</dbReference>
<dbReference type="InterPro" id="IPR058533">
    <property type="entry name" value="Cation_efflux_TM"/>
</dbReference>
<evidence type="ECO:0000259" key="8">
    <source>
        <dbReference type="Pfam" id="PF01545"/>
    </source>
</evidence>